<dbReference type="CDD" id="cd10791">
    <property type="entry name" value="GH38N_AMII_like_1"/>
    <property type="match status" value="1"/>
</dbReference>
<reference evidence="1 2" key="1">
    <citation type="submission" date="2022-09" db="EMBL/GenBank/DDBJ databases">
        <title>Chelativorans salina sp. nov., a novel slightly halophilic bacterium isolated from a saline lake sediment enrichment.</title>
        <authorList>
            <person name="Gao L."/>
            <person name="Fang B.-Z."/>
            <person name="Li W.-J."/>
        </authorList>
    </citation>
    <scope>NUCLEOTIDE SEQUENCE [LARGE SCALE GENOMIC DNA]</scope>
    <source>
        <strain evidence="1 2">EGI FJ00035</strain>
    </source>
</reference>
<dbReference type="Gene3D" id="3.20.110.10">
    <property type="entry name" value="Glycoside hydrolase 38, N terminal domain"/>
    <property type="match status" value="1"/>
</dbReference>
<dbReference type="Pfam" id="PF16477">
    <property type="entry name" value="DUF5054"/>
    <property type="match status" value="1"/>
</dbReference>
<comment type="caution">
    <text evidence="1">The sequence shown here is derived from an EMBL/GenBank/DDBJ whole genome shotgun (WGS) entry which is preliminary data.</text>
</comment>
<accession>A0ABT2LV56</accession>
<proteinExistence type="predicted"/>
<evidence type="ECO:0000313" key="2">
    <source>
        <dbReference type="Proteomes" id="UP001320831"/>
    </source>
</evidence>
<evidence type="ECO:0000313" key="1">
    <source>
        <dbReference type="EMBL" id="MCT7378411.1"/>
    </source>
</evidence>
<dbReference type="RefSeq" id="WP_260907339.1">
    <property type="nucleotide sequence ID" value="NZ_JAOCZP010000013.1"/>
</dbReference>
<keyword evidence="2" id="KW-1185">Reference proteome</keyword>
<dbReference type="EMBL" id="JAOCZP010000013">
    <property type="protein sequence ID" value="MCT7378411.1"/>
    <property type="molecule type" value="Genomic_DNA"/>
</dbReference>
<dbReference type="SUPFAM" id="SSF88713">
    <property type="entry name" value="Glycoside hydrolase/deacetylase"/>
    <property type="match status" value="1"/>
</dbReference>
<protein>
    <submittedName>
        <fullName evidence="1">DUF5054 domain-containing protein</fullName>
    </submittedName>
</protein>
<organism evidence="1 2">
    <name type="scientific">Chelativorans salis</name>
    <dbReference type="NCBI Taxonomy" id="2978478"/>
    <lineage>
        <taxon>Bacteria</taxon>
        <taxon>Pseudomonadati</taxon>
        <taxon>Pseudomonadota</taxon>
        <taxon>Alphaproteobacteria</taxon>
        <taxon>Hyphomicrobiales</taxon>
        <taxon>Phyllobacteriaceae</taxon>
        <taxon>Chelativorans</taxon>
    </lineage>
</organism>
<dbReference type="InterPro" id="IPR027291">
    <property type="entry name" value="Glyco_hydro_38_N_sf"/>
</dbReference>
<dbReference type="InterPro" id="IPR032482">
    <property type="entry name" value="DUF5054"/>
</dbReference>
<name>A0ABT2LV56_9HYPH</name>
<dbReference type="InterPro" id="IPR011330">
    <property type="entry name" value="Glyco_hydro/deAcase_b/a-brl"/>
</dbReference>
<dbReference type="Proteomes" id="UP001320831">
    <property type="component" value="Unassembled WGS sequence"/>
</dbReference>
<sequence>MTARIHLVYKTHLDIGFTDHAEKVRRLYHERFIPQAIATGEHFHAEDPDNPKFIWTTGAWLIWDHLNSRPKDEVARLERAIGKGIIRWHGLPFTTHSELMSPALFRAGLSFSAELDKRFGKKTIAAKMTDVPGHTRGIVPLMAQAGLKFLHIGVNTACPPPDVPEIFRWRAPSGEEIVVMYQHSYGETHLPKGFSEGLSFAHTNDNMGPQQIHQAVEVLRALSHRHPDAEIRAATLEDYGAILWENRERFPVVDLELGDSWIHGSASDPIKTQRFLALQRLYDAFEAEGLTPARQAFGRGLTMVAEHTCGVDIKTFLRDETAWDRRDFETARAKDFRFRYAEASWAEQRAYLDAAVEALSEEDRTQAAKALAEGAIPSAPPILSRASENESIALDGWHVKIDPECGDIRTLQPADGKRLRGLDSPLIGYRYESYDAADMALYRDSYLTDRPEWAILDHDKPGLERARTAQSAVWTPRLLGIAQTRERLIVATALPETAYERLGAPRRVDYVLSQDGSGLELTVVLRQKPANRMPEAGFLEFAPHGAQKWHFLKTGLWQEAACTAPHGGGALQAISVARTMLDGETPLRIAPLDTPLVGPLGQPFMIFPEAPPAYDAGLRFNLHNNKWCTNFPMWWEGQFAARFRIAIGG</sequence>
<gene>
    <name evidence="1" type="ORF">N5A92_25710</name>
</gene>